<sequence length="181" mass="20741">MSNNNFNEESYSKEITVIILTSTFIVLFSYLCDLCLYNIKITNENQIIFTFEQISNGNEFASDFNNNNLTSDELHNAIKFLNLPIWIRSYEHCNSSKSEISCQSIIKASESIKSWINTTNNSDYSQYVYSSVQNGLSNRMVYFLGAVLGAIALNLPLLIDPPHEIYNYAKEIKYMPDILNI</sequence>
<reference evidence="2" key="1">
    <citation type="submission" date="2016-10" db="EMBL/GenBank/DDBJ databases">
        <authorList>
            <person name="Benchimol M."/>
            <person name="Almeida L.G."/>
            <person name="Vasconcelos A.T."/>
            <person name="Perreira-Neves A."/>
            <person name="Rosa I.A."/>
            <person name="Tasca T."/>
            <person name="Bogo M.R."/>
            <person name="de Souza W."/>
        </authorList>
    </citation>
    <scope>NUCLEOTIDE SEQUENCE [LARGE SCALE GENOMIC DNA]</scope>
    <source>
        <strain evidence="2">K</strain>
    </source>
</reference>
<organism evidence="2 3">
    <name type="scientific">Tritrichomonas foetus</name>
    <dbReference type="NCBI Taxonomy" id="1144522"/>
    <lineage>
        <taxon>Eukaryota</taxon>
        <taxon>Metamonada</taxon>
        <taxon>Parabasalia</taxon>
        <taxon>Tritrichomonadida</taxon>
        <taxon>Tritrichomonadidae</taxon>
        <taxon>Tritrichomonas</taxon>
    </lineage>
</organism>
<protein>
    <submittedName>
        <fullName evidence="2">Uncharacterized protein</fullName>
    </submittedName>
</protein>
<proteinExistence type="predicted"/>
<feature type="transmembrane region" description="Helical" evidence="1">
    <location>
        <begin position="15"/>
        <end position="37"/>
    </location>
</feature>
<evidence type="ECO:0000313" key="3">
    <source>
        <dbReference type="Proteomes" id="UP000179807"/>
    </source>
</evidence>
<dbReference type="VEuPathDB" id="TrichDB:TRFO_37962"/>
<evidence type="ECO:0000256" key="1">
    <source>
        <dbReference type="SAM" id="Phobius"/>
    </source>
</evidence>
<dbReference type="RefSeq" id="XP_068349069.1">
    <property type="nucleotide sequence ID" value="XM_068511744.1"/>
</dbReference>
<comment type="caution">
    <text evidence="2">The sequence shown here is derived from an EMBL/GenBank/DDBJ whole genome shotgun (WGS) entry which is preliminary data.</text>
</comment>
<dbReference type="AlphaFoldDB" id="A0A1J4JFC7"/>
<keyword evidence="1" id="KW-1133">Transmembrane helix</keyword>
<name>A0A1J4JFC7_9EUKA</name>
<dbReference type="GeneID" id="94846448"/>
<dbReference type="EMBL" id="MLAK01001212">
    <property type="protein sequence ID" value="OHS95932.1"/>
    <property type="molecule type" value="Genomic_DNA"/>
</dbReference>
<accession>A0A1J4JFC7</accession>
<gene>
    <name evidence="2" type="ORF">TRFO_37962</name>
</gene>
<dbReference type="Proteomes" id="UP000179807">
    <property type="component" value="Unassembled WGS sequence"/>
</dbReference>
<keyword evidence="1" id="KW-0812">Transmembrane</keyword>
<keyword evidence="1" id="KW-0472">Membrane</keyword>
<feature type="transmembrane region" description="Helical" evidence="1">
    <location>
        <begin position="140"/>
        <end position="159"/>
    </location>
</feature>
<keyword evidence="3" id="KW-1185">Reference proteome</keyword>
<evidence type="ECO:0000313" key="2">
    <source>
        <dbReference type="EMBL" id="OHS95932.1"/>
    </source>
</evidence>